<evidence type="ECO:0000313" key="2">
    <source>
        <dbReference type="Proteomes" id="UP001462961"/>
    </source>
</evidence>
<accession>A0ABV0EA95</accession>
<evidence type="ECO:0000313" key="1">
    <source>
        <dbReference type="EMBL" id="MEO1760257.1"/>
    </source>
</evidence>
<keyword evidence="2" id="KW-1185">Reference proteome</keyword>
<comment type="caution">
    <text evidence="1">The sequence shown here is derived from an EMBL/GenBank/DDBJ whole genome shotgun (WGS) entry which is preliminary data.</text>
</comment>
<protein>
    <submittedName>
        <fullName evidence="1">Uncharacterized protein</fullName>
    </submittedName>
</protein>
<gene>
    <name evidence="1" type="ORF">VOI32_41195</name>
</gene>
<organism evidence="1 2">
    <name type="scientific">Paraburkholderia caribensis</name>
    <dbReference type="NCBI Taxonomy" id="75105"/>
    <lineage>
        <taxon>Bacteria</taxon>
        <taxon>Pseudomonadati</taxon>
        <taxon>Pseudomonadota</taxon>
        <taxon>Betaproteobacteria</taxon>
        <taxon>Burkholderiales</taxon>
        <taxon>Burkholderiaceae</taxon>
        <taxon>Paraburkholderia</taxon>
    </lineage>
</organism>
<proteinExistence type="predicted"/>
<dbReference type="RefSeq" id="WP_041747043.1">
    <property type="nucleotide sequence ID" value="NZ_JAKUCO010000078.1"/>
</dbReference>
<name>A0ABV0EA95_9BURK</name>
<dbReference type="EMBL" id="JAYLVJ010000124">
    <property type="protein sequence ID" value="MEO1760257.1"/>
    <property type="molecule type" value="Genomic_DNA"/>
</dbReference>
<reference evidence="1 2" key="1">
    <citation type="submission" date="2024-01" db="EMBL/GenBank/DDBJ databases">
        <title>The diversity of rhizobia nodulating Mimosa spp. in eleven states of Brazil covering several biomes is determined by host plant, location, and edaphic factors.</title>
        <authorList>
            <person name="Rouws L."/>
            <person name="Barauna A."/>
            <person name="Beukes C."/>
            <person name="De Faria S.M."/>
            <person name="Gross E."/>
            <person name="Dos Reis Junior F.B."/>
            <person name="Simon M."/>
            <person name="Maluk M."/>
            <person name="Odee D.W."/>
            <person name="Kenicer G."/>
            <person name="Young J.P.W."/>
            <person name="Reis V.M."/>
            <person name="Zilli J."/>
            <person name="James E.K."/>
        </authorList>
    </citation>
    <scope>NUCLEOTIDE SEQUENCE [LARGE SCALE GENOMIC DNA]</scope>
    <source>
        <strain evidence="1 2">JHI1651</strain>
    </source>
</reference>
<sequence>MDGLRGEPYVLWRAMASSWVFVRVAAKAVRQHYGRAFLQARVSLQFSPAQDRHRRYPAANADTPTLQDRTGVKTSLENSSFESKGETICKNSLINISKEYK</sequence>
<dbReference type="Proteomes" id="UP001462961">
    <property type="component" value="Unassembled WGS sequence"/>
</dbReference>